<keyword evidence="4" id="KW-1185">Reference proteome</keyword>
<dbReference type="OrthoDB" id="123194at2"/>
<dbReference type="HOGENOM" id="CLU_1544860_0_0_11"/>
<evidence type="ECO:0000256" key="2">
    <source>
        <dbReference type="SAM" id="Phobius"/>
    </source>
</evidence>
<accession>D5UJ79</accession>
<gene>
    <name evidence="3" type="ordered locus">Cfla_0690</name>
</gene>
<feature type="compositionally biased region" description="Pro residues" evidence="1">
    <location>
        <begin position="155"/>
        <end position="173"/>
    </location>
</feature>
<protein>
    <submittedName>
        <fullName evidence="3">Uncharacterized protein</fullName>
    </submittedName>
</protein>
<dbReference type="eggNOG" id="COG3152">
    <property type="taxonomic scope" value="Bacteria"/>
</dbReference>
<sequence>MTNDSYGYDSGAGAGAGAIAAIGLMSVLYIALIVFGVYMYMRIARKAGWTLWHGLLLLVPVANIVFMIMFAFVEWPIERRLREAEQRLALAYGGTPPYGGYDPAAGYGTGAYGGAPYGGAVTYGTGEPALPSTGDRYAAPDAAQPWAPPSTDAAPPVPPAPPTPQPPSPEPPR</sequence>
<evidence type="ECO:0000256" key="1">
    <source>
        <dbReference type="SAM" id="MobiDB-lite"/>
    </source>
</evidence>
<keyword evidence="2" id="KW-1133">Transmembrane helix</keyword>
<keyword evidence="2" id="KW-0472">Membrane</keyword>
<name>D5UJ79_CELFN</name>
<dbReference type="EMBL" id="CP001964">
    <property type="protein sequence ID" value="ADG73602.1"/>
    <property type="molecule type" value="Genomic_DNA"/>
</dbReference>
<organism evidence="3 4">
    <name type="scientific">Cellulomonas flavigena (strain ATCC 482 / DSM 20109 / BCRC 11376 / JCM 18109 / NBRC 3775 / NCIMB 8073 / NRS 134)</name>
    <dbReference type="NCBI Taxonomy" id="446466"/>
    <lineage>
        <taxon>Bacteria</taxon>
        <taxon>Bacillati</taxon>
        <taxon>Actinomycetota</taxon>
        <taxon>Actinomycetes</taxon>
        <taxon>Micrococcales</taxon>
        <taxon>Cellulomonadaceae</taxon>
        <taxon>Cellulomonas</taxon>
    </lineage>
</organism>
<dbReference type="AlphaFoldDB" id="D5UJ79"/>
<dbReference type="RefSeq" id="WP_013115936.1">
    <property type="nucleotide sequence ID" value="NC_014151.1"/>
</dbReference>
<feature type="transmembrane region" description="Helical" evidence="2">
    <location>
        <begin position="51"/>
        <end position="73"/>
    </location>
</feature>
<feature type="region of interest" description="Disordered" evidence="1">
    <location>
        <begin position="130"/>
        <end position="173"/>
    </location>
</feature>
<dbReference type="KEGG" id="cfl:Cfla_0690"/>
<proteinExistence type="predicted"/>
<feature type="transmembrane region" description="Helical" evidence="2">
    <location>
        <begin position="12"/>
        <end position="39"/>
    </location>
</feature>
<reference evidence="3 4" key="1">
    <citation type="journal article" date="2010" name="Stand. Genomic Sci.">
        <title>Complete genome sequence of Cellulomonas flavigena type strain (134).</title>
        <authorList>
            <person name="Abt B."/>
            <person name="Foster B."/>
            <person name="Lapidus A."/>
            <person name="Clum A."/>
            <person name="Sun H."/>
            <person name="Pukall R."/>
            <person name="Lucas S."/>
            <person name="Glavina Del Rio T."/>
            <person name="Nolan M."/>
            <person name="Tice H."/>
            <person name="Cheng J.F."/>
            <person name="Pitluck S."/>
            <person name="Liolios K."/>
            <person name="Ivanova N."/>
            <person name="Mavromatis K."/>
            <person name="Ovchinnikova G."/>
            <person name="Pati A."/>
            <person name="Goodwin L."/>
            <person name="Chen A."/>
            <person name="Palaniappan K."/>
            <person name="Land M."/>
            <person name="Hauser L."/>
            <person name="Chang Y.J."/>
            <person name="Jeffries C.D."/>
            <person name="Rohde M."/>
            <person name="Goker M."/>
            <person name="Woyke T."/>
            <person name="Bristow J."/>
            <person name="Eisen J.A."/>
            <person name="Markowitz V."/>
            <person name="Hugenholtz P."/>
            <person name="Kyrpides N.C."/>
            <person name="Klenk H.P."/>
        </authorList>
    </citation>
    <scope>NUCLEOTIDE SEQUENCE [LARGE SCALE GENOMIC DNA]</scope>
    <source>
        <strain evidence="4">ATCC 482 / DSM 20109 / BCRC 11376 / JCM 18109 / NBRC 3775 / NCIMB 8073 / NRS 134</strain>
    </source>
</reference>
<evidence type="ECO:0000313" key="4">
    <source>
        <dbReference type="Proteomes" id="UP000000849"/>
    </source>
</evidence>
<keyword evidence="2" id="KW-0812">Transmembrane</keyword>
<feature type="compositionally biased region" description="Low complexity" evidence="1">
    <location>
        <begin position="139"/>
        <end position="154"/>
    </location>
</feature>
<dbReference type="Proteomes" id="UP000000849">
    <property type="component" value="Chromosome"/>
</dbReference>
<evidence type="ECO:0000313" key="3">
    <source>
        <dbReference type="EMBL" id="ADG73602.1"/>
    </source>
</evidence>